<dbReference type="STRING" id="1149755.A0A2J6R7Y7"/>
<gene>
    <name evidence="3" type="ORF">L207DRAFT_570305</name>
</gene>
<dbReference type="EMBL" id="KZ613953">
    <property type="protein sequence ID" value="PMD34629.1"/>
    <property type="molecule type" value="Genomic_DNA"/>
</dbReference>
<dbReference type="InterPro" id="IPR036420">
    <property type="entry name" value="BRCT_dom_sf"/>
</dbReference>
<feature type="compositionally biased region" description="Polar residues" evidence="1">
    <location>
        <begin position="381"/>
        <end position="392"/>
    </location>
</feature>
<protein>
    <recommendedName>
        <fullName evidence="2">BRCT domain-containing protein</fullName>
    </recommendedName>
</protein>
<dbReference type="CDD" id="cd00027">
    <property type="entry name" value="BRCT"/>
    <property type="match status" value="1"/>
</dbReference>
<feature type="domain" description="BRCT" evidence="2">
    <location>
        <begin position="45"/>
        <end position="158"/>
    </location>
</feature>
<dbReference type="SUPFAM" id="SSF52113">
    <property type="entry name" value="BRCT domain"/>
    <property type="match status" value="1"/>
</dbReference>
<sequence>MTPPKFKFDSKRPASRNSSNTTSASRRVAPNPIQARKAPAKNERPMKAIFKGKVISVAGTIMTTSKSDPQQITYESISKWITAHGGTYEREVGPDTTHLICSIEEYKKRTQQGENSVSVPRTAKLMIATVKKAWELGKKQCKIVVFDWLEDCLLGKKLKKGLRPEGPYTLDRTIARIRKGFTDHAEYRRKFEEGARASKALVDNKLNHVYCDPLDHFEYKVTLTRVNIEGRIQVEKYTCYLFESNAGPPSHFMFGAMLSRPQRKAIHVLDHCKPMSFAEAFYWFKYFFHKKTGVCWDQRLEGVKMGEEYFVYTPPVLGRPVGYVAEGYVRPELRIREISEESGEGETTEAESDVTAEGGEVVYDTDSEVEDDGEDSEDSSTAPTMITVSDSRGGSEDENATPRSITERDEDGDAFGGSVVSVFDRSVSTSFGGSFGGSFGPFASSRRSEDSGETEPTLTLTQVSKGSDGLRGVLEDVVRAKTPPGLIYLSD</sequence>
<organism evidence="3 4">
    <name type="scientific">Hyaloscypha variabilis (strain UAMH 11265 / GT02V1 / F)</name>
    <name type="common">Meliniomyces variabilis</name>
    <dbReference type="NCBI Taxonomy" id="1149755"/>
    <lineage>
        <taxon>Eukaryota</taxon>
        <taxon>Fungi</taxon>
        <taxon>Dikarya</taxon>
        <taxon>Ascomycota</taxon>
        <taxon>Pezizomycotina</taxon>
        <taxon>Leotiomycetes</taxon>
        <taxon>Helotiales</taxon>
        <taxon>Hyaloscyphaceae</taxon>
        <taxon>Hyaloscypha</taxon>
        <taxon>Hyaloscypha variabilis</taxon>
    </lineage>
</organism>
<evidence type="ECO:0000256" key="1">
    <source>
        <dbReference type="SAM" id="MobiDB-lite"/>
    </source>
</evidence>
<proteinExistence type="predicted"/>
<evidence type="ECO:0000313" key="4">
    <source>
        <dbReference type="Proteomes" id="UP000235786"/>
    </source>
</evidence>
<feature type="region of interest" description="Disordered" evidence="1">
    <location>
        <begin position="1"/>
        <end position="43"/>
    </location>
</feature>
<dbReference type="Pfam" id="PF00533">
    <property type="entry name" value="BRCT"/>
    <property type="match status" value="1"/>
</dbReference>
<dbReference type="Gene3D" id="3.40.50.10190">
    <property type="entry name" value="BRCT domain"/>
    <property type="match status" value="1"/>
</dbReference>
<dbReference type="InterPro" id="IPR001357">
    <property type="entry name" value="BRCT_dom"/>
</dbReference>
<evidence type="ECO:0000313" key="3">
    <source>
        <dbReference type="EMBL" id="PMD34629.1"/>
    </source>
</evidence>
<feature type="region of interest" description="Disordered" evidence="1">
    <location>
        <begin position="433"/>
        <end position="458"/>
    </location>
</feature>
<evidence type="ECO:0000259" key="2">
    <source>
        <dbReference type="PROSITE" id="PS50172"/>
    </source>
</evidence>
<feature type="compositionally biased region" description="Acidic residues" evidence="1">
    <location>
        <begin position="363"/>
        <end position="378"/>
    </location>
</feature>
<dbReference type="PROSITE" id="PS50172">
    <property type="entry name" value="BRCT"/>
    <property type="match status" value="1"/>
</dbReference>
<name>A0A2J6R7Y7_HYAVF</name>
<accession>A0A2J6R7Y7</accession>
<dbReference type="Proteomes" id="UP000235786">
    <property type="component" value="Unassembled WGS sequence"/>
</dbReference>
<reference evidence="3 4" key="1">
    <citation type="submission" date="2016-04" db="EMBL/GenBank/DDBJ databases">
        <title>A degradative enzymes factory behind the ericoid mycorrhizal symbiosis.</title>
        <authorList>
            <consortium name="DOE Joint Genome Institute"/>
            <person name="Martino E."/>
            <person name="Morin E."/>
            <person name="Grelet G."/>
            <person name="Kuo A."/>
            <person name="Kohler A."/>
            <person name="Daghino S."/>
            <person name="Barry K."/>
            <person name="Choi C."/>
            <person name="Cichocki N."/>
            <person name="Clum A."/>
            <person name="Copeland A."/>
            <person name="Hainaut M."/>
            <person name="Haridas S."/>
            <person name="Labutti K."/>
            <person name="Lindquist E."/>
            <person name="Lipzen A."/>
            <person name="Khouja H.-R."/>
            <person name="Murat C."/>
            <person name="Ohm R."/>
            <person name="Olson A."/>
            <person name="Spatafora J."/>
            <person name="Veneault-Fourrey C."/>
            <person name="Henrissat B."/>
            <person name="Grigoriev I."/>
            <person name="Martin F."/>
            <person name="Perotto S."/>
        </authorList>
    </citation>
    <scope>NUCLEOTIDE SEQUENCE [LARGE SCALE GENOMIC DNA]</scope>
    <source>
        <strain evidence="3 4">F</strain>
    </source>
</reference>
<feature type="region of interest" description="Disordered" evidence="1">
    <location>
        <begin position="336"/>
        <end position="417"/>
    </location>
</feature>
<dbReference type="OrthoDB" id="342264at2759"/>
<keyword evidence="4" id="KW-1185">Reference proteome</keyword>
<feature type="compositionally biased region" description="Acidic residues" evidence="1">
    <location>
        <begin position="340"/>
        <end position="354"/>
    </location>
</feature>
<feature type="compositionally biased region" description="Basic and acidic residues" evidence="1">
    <location>
        <begin position="1"/>
        <end position="12"/>
    </location>
</feature>
<feature type="compositionally biased region" description="Low complexity" evidence="1">
    <location>
        <begin position="15"/>
        <end position="27"/>
    </location>
</feature>
<dbReference type="AlphaFoldDB" id="A0A2J6R7Y7"/>